<name>A0A849CBB1_9NOCA</name>
<dbReference type="GO" id="GO:0006310">
    <property type="term" value="P:DNA recombination"/>
    <property type="evidence" value="ECO:0007669"/>
    <property type="project" value="UniProtKB-KW"/>
</dbReference>
<feature type="domain" description="Tyr recombinase" evidence="2">
    <location>
        <begin position="25"/>
        <end position="62"/>
    </location>
</feature>
<dbReference type="GO" id="GO:0015074">
    <property type="term" value="P:DNA integration"/>
    <property type="evidence" value="ECO:0007669"/>
    <property type="project" value="InterPro"/>
</dbReference>
<evidence type="ECO:0000313" key="4">
    <source>
        <dbReference type="Proteomes" id="UP000586827"/>
    </source>
</evidence>
<dbReference type="CDD" id="cd00397">
    <property type="entry name" value="DNA_BRE_C"/>
    <property type="match status" value="1"/>
</dbReference>
<reference evidence="3 4" key="1">
    <citation type="submission" date="2020-05" db="EMBL/GenBank/DDBJ databases">
        <title>MicrobeNet Type strains.</title>
        <authorList>
            <person name="Nicholson A.C."/>
        </authorList>
    </citation>
    <scope>NUCLEOTIDE SEQUENCE [LARGE SCALE GENOMIC DNA]</scope>
    <source>
        <strain evidence="3 4">JCM 3224</strain>
    </source>
</reference>
<dbReference type="InterPro" id="IPR002104">
    <property type="entry name" value="Integrase_catalytic"/>
</dbReference>
<evidence type="ECO:0000259" key="2">
    <source>
        <dbReference type="Pfam" id="PF00589"/>
    </source>
</evidence>
<dbReference type="EMBL" id="JABELX010000030">
    <property type="protein sequence ID" value="NNH75914.1"/>
    <property type="molecule type" value="Genomic_DNA"/>
</dbReference>
<dbReference type="SUPFAM" id="SSF56349">
    <property type="entry name" value="DNA breaking-rejoining enzymes"/>
    <property type="match status" value="1"/>
</dbReference>
<dbReference type="GO" id="GO:0003677">
    <property type="term" value="F:DNA binding"/>
    <property type="evidence" value="ECO:0007669"/>
    <property type="project" value="InterPro"/>
</dbReference>
<dbReference type="Proteomes" id="UP000586827">
    <property type="component" value="Unassembled WGS sequence"/>
</dbReference>
<evidence type="ECO:0000313" key="3">
    <source>
        <dbReference type="EMBL" id="NNH75914.1"/>
    </source>
</evidence>
<proteinExistence type="predicted"/>
<organism evidence="3 4">
    <name type="scientific">Nocardia uniformis</name>
    <dbReference type="NCBI Taxonomy" id="53432"/>
    <lineage>
        <taxon>Bacteria</taxon>
        <taxon>Bacillati</taxon>
        <taxon>Actinomycetota</taxon>
        <taxon>Actinomycetes</taxon>
        <taxon>Mycobacteriales</taxon>
        <taxon>Nocardiaceae</taxon>
        <taxon>Nocardia</taxon>
    </lineage>
</organism>
<evidence type="ECO:0000256" key="1">
    <source>
        <dbReference type="ARBA" id="ARBA00023172"/>
    </source>
</evidence>
<gene>
    <name evidence="3" type="ORF">HLB23_39710</name>
</gene>
<dbReference type="RefSeq" id="WP_067529148.1">
    <property type="nucleotide sequence ID" value="NZ_JABELX010000030.1"/>
</dbReference>
<dbReference type="InterPro" id="IPR013762">
    <property type="entry name" value="Integrase-like_cat_sf"/>
</dbReference>
<comment type="caution">
    <text evidence="3">The sequence shown here is derived from an EMBL/GenBank/DDBJ whole genome shotgun (WGS) entry which is preliminary data.</text>
</comment>
<dbReference type="Gene3D" id="1.10.443.10">
    <property type="entry name" value="Intergrase catalytic core"/>
    <property type="match status" value="1"/>
</dbReference>
<sequence length="75" mass="8382">MPHLGSPGSTTVTTNDDWERSGLTDLRHTYASRLVRAKVPLDQVQILLGHASVRTTQRYAKLGESQWTDVRHVLG</sequence>
<protein>
    <submittedName>
        <fullName evidence="3">Site-specific integrase</fullName>
    </submittedName>
</protein>
<dbReference type="Pfam" id="PF00589">
    <property type="entry name" value="Phage_integrase"/>
    <property type="match status" value="1"/>
</dbReference>
<dbReference type="InterPro" id="IPR011010">
    <property type="entry name" value="DNA_brk_join_enz"/>
</dbReference>
<keyword evidence="4" id="KW-1185">Reference proteome</keyword>
<keyword evidence="1" id="KW-0233">DNA recombination</keyword>
<dbReference type="AlphaFoldDB" id="A0A849CBB1"/>
<accession>A0A849CBB1</accession>